<dbReference type="AlphaFoldDB" id="A0A840PNZ9"/>
<feature type="transmembrane region" description="Helical" evidence="7">
    <location>
        <begin position="448"/>
        <end position="465"/>
    </location>
</feature>
<feature type="transmembrane region" description="Helical" evidence="7">
    <location>
        <begin position="299"/>
        <end position="316"/>
    </location>
</feature>
<dbReference type="PANTHER" id="PTHR23513">
    <property type="entry name" value="INTEGRAL MEMBRANE EFFLUX PROTEIN-RELATED"/>
    <property type="match status" value="1"/>
</dbReference>
<dbReference type="Gene3D" id="1.20.1250.20">
    <property type="entry name" value="MFS general substrate transporter like domains"/>
    <property type="match status" value="1"/>
</dbReference>
<dbReference type="GO" id="GO:0005886">
    <property type="term" value="C:plasma membrane"/>
    <property type="evidence" value="ECO:0007669"/>
    <property type="project" value="UniProtKB-SubCell"/>
</dbReference>
<evidence type="ECO:0000256" key="4">
    <source>
        <dbReference type="ARBA" id="ARBA00022989"/>
    </source>
</evidence>
<evidence type="ECO:0000313" key="9">
    <source>
        <dbReference type="Proteomes" id="UP000578449"/>
    </source>
</evidence>
<feature type="transmembrane region" description="Helical" evidence="7">
    <location>
        <begin position="358"/>
        <end position="378"/>
    </location>
</feature>
<keyword evidence="2" id="KW-1003">Cell membrane</keyword>
<evidence type="ECO:0000256" key="6">
    <source>
        <dbReference type="SAM" id="MobiDB-lite"/>
    </source>
</evidence>
<feature type="region of interest" description="Disordered" evidence="6">
    <location>
        <begin position="482"/>
        <end position="518"/>
    </location>
</feature>
<evidence type="ECO:0000256" key="7">
    <source>
        <dbReference type="SAM" id="Phobius"/>
    </source>
</evidence>
<reference evidence="8 9" key="1">
    <citation type="submission" date="2020-08" db="EMBL/GenBank/DDBJ databases">
        <title>Genomic Encyclopedia of Type Strains, Phase IV (KMG-IV): sequencing the most valuable type-strain genomes for metagenomic binning, comparative biology and taxonomic classification.</title>
        <authorList>
            <person name="Goeker M."/>
        </authorList>
    </citation>
    <scope>NUCLEOTIDE SEQUENCE [LARGE SCALE GENOMIC DNA]</scope>
    <source>
        <strain evidence="8 9">DSM 45615</strain>
    </source>
</reference>
<sequence length="518" mass="54311">MAGGWERAWRTAGDVSRRLGRSAAAAGRATVRAGRATASGTRTAGRAAVGGTRSLGRAARRLTHAQGAGRTGLGGLIELSAAHAAGDALVTVALAGTLFFGLPVDQARGQVVLYLLITMAPFAVVAPFVGPVLDRFRSGRRFIMAGTLFARGLLCWAMAAAVVSGDAVTLFPAALAVLVLSKAYNVSRAAIMPSVLPADITLVTANARVALFTLTAAGVTAPIAAGLAAWLGPEWVLRGTMALFFLAGVQAMRLPRHVDSPDLDEVEEEEEHEREPRARRWRTLLNVGPAVAEAMRANAAIRVFSGYLLFFLLFLVKDEHLPGLEPTLTIGALAGAAGAGGLLGAVAANWVRTHSPQIVVLVTLAVATATGVATAILFGLWAALAVALIAGFAQELGKLALDAIVQREIGEEVRSSTFGVVEALLQLAWVFGGLLGLLMSLLPSGTTAMWAITVVLAAALVWLLVTRRRRLRALDDRVRRAKRRERPASDVTTTELAVPYDPPGDRPGSTKPLTNPHG</sequence>
<evidence type="ECO:0000313" key="8">
    <source>
        <dbReference type="EMBL" id="MBB5139511.1"/>
    </source>
</evidence>
<keyword evidence="3 7" id="KW-0812">Transmembrane</keyword>
<evidence type="ECO:0000256" key="5">
    <source>
        <dbReference type="ARBA" id="ARBA00023136"/>
    </source>
</evidence>
<dbReference type="InterPro" id="IPR011701">
    <property type="entry name" value="MFS"/>
</dbReference>
<feature type="transmembrane region" description="Helical" evidence="7">
    <location>
        <begin position="112"/>
        <end position="130"/>
    </location>
</feature>
<dbReference type="Proteomes" id="UP000578449">
    <property type="component" value="Unassembled WGS sequence"/>
</dbReference>
<dbReference type="InterPro" id="IPR036259">
    <property type="entry name" value="MFS_trans_sf"/>
</dbReference>
<dbReference type="RefSeq" id="WP_312927163.1">
    <property type="nucleotide sequence ID" value="NZ_BAABIX010000032.1"/>
</dbReference>
<keyword evidence="5 7" id="KW-0472">Membrane</keyword>
<evidence type="ECO:0000256" key="2">
    <source>
        <dbReference type="ARBA" id="ARBA00022475"/>
    </source>
</evidence>
<comment type="caution">
    <text evidence="8">The sequence shown here is derived from an EMBL/GenBank/DDBJ whole genome shotgun (WGS) entry which is preliminary data.</text>
</comment>
<gene>
    <name evidence="8" type="ORF">HNP84_009274</name>
</gene>
<feature type="transmembrane region" description="Helical" evidence="7">
    <location>
        <begin position="328"/>
        <end position="351"/>
    </location>
</feature>
<organism evidence="8 9">
    <name type="scientific">Thermocatellispora tengchongensis</name>
    <dbReference type="NCBI Taxonomy" id="1073253"/>
    <lineage>
        <taxon>Bacteria</taxon>
        <taxon>Bacillati</taxon>
        <taxon>Actinomycetota</taxon>
        <taxon>Actinomycetes</taxon>
        <taxon>Streptosporangiales</taxon>
        <taxon>Streptosporangiaceae</taxon>
        <taxon>Thermocatellispora</taxon>
    </lineage>
</organism>
<feature type="transmembrane region" description="Helical" evidence="7">
    <location>
        <begin position="207"/>
        <end position="229"/>
    </location>
</feature>
<name>A0A840PNZ9_9ACTN</name>
<evidence type="ECO:0000256" key="3">
    <source>
        <dbReference type="ARBA" id="ARBA00022692"/>
    </source>
</evidence>
<protein>
    <submittedName>
        <fullName evidence="8">MFS family permease</fullName>
    </submittedName>
</protein>
<accession>A0A840PNZ9</accession>
<dbReference type="GO" id="GO:0022857">
    <property type="term" value="F:transmembrane transporter activity"/>
    <property type="evidence" value="ECO:0007669"/>
    <property type="project" value="InterPro"/>
</dbReference>
<keyword evidence="9" id="KW-1185">Reference proteome</keyword>
<dbReference type="PANTHER" id="PTHR23513:SF18">
    <property type="entry name" value="INTEGRAL MEMBRANE PROTEIN"/>
    <property type="match status" value="1"/>
</dbReference>
<dbReference type="SUPFAM" id="SSF103473">
    <property type="entry name" value="MFS general substrate transporter"/>
    <property type="match status" value="1"/>
</dbReference>
<dbReference type="Pfam" id="PF07690">
    <property type="entry name" value="MFS_1"/>
    <property type="match status" value="1"/>
</dbReference>
<comment type="subcellular location">
    <subcellularLocation>
        <location evidence="1">Cell membrane</location>
        <topology evidence="1">Multi-pass membrane protein</topology>
    </subcellularLocation>
</comment>
<feature type="transmembrane region" description="Helical" evidence="7">
    <location>
        <begin position="79"/>
        <end position="100"/>
    </location>
</feature>
<proteinExistence type="predicted"/>
<evidence type="ECO:0000256" key="1">
    <source>
        <dbReference type="ARBA" id="ARBA00004651"/>
    </source>
</evidence>
<dbReference type="EMBL" id="JACHGN010000030">
    <property type="protein sequence ID" value="MBB5139511.1"/>
    <property type="molecule type" value="Genomic_DNA"/>
</dbReference>
<keyword evidence="4 7" id="KW-1133">Transmembrane helix</keyword>